<evidence type="ECO:0000313" key="2">
    <source>
        <dbReference type="EMBL" id="GAA3354136.1"/>
    </source>
</evidence>
<organism evidence="2 3">
    <name type="scientific">Saccharopolyspora gregorii</name>
    <dbReference type="NCBI Taxonomy" id="33914"/>
    <lineage>
        <taxon>Bacteria</taxon>
        <taxon>Bacillati</taxon>
        <taxon>Actinomycetota</taxon>
        <taxon>Actinomycetes</taxon>
        <taxon>Pseudonocardiales</taxon>
        <taxon>Pseudonocardiaceae</taxon>
        <taxon>Saccharopolyspora</taxon>
    </lineage>
</organism>
<reference evidence="3" key="1">
    <citation type="journal article" date="2019" name="Int. J. Syst. Evol. Microbiol.">
        <title>The Global Catalogue of Microorganisms (GCM) 10K type strain sequencing project: providing services to taxonomists for standard genome sequencing and annotation.</title>
        <authorList>
            <consortium name="The Broad Institute Genomics Platform"/>
            <consortium name="The Broad Institute Genome Sequencing Center for Infectious Disease"/>
            <person name="Wu L."/>
            <person name="Ma J."/>
        </authorList>
    </citation>
    <scope>NUCLEOTIDE SEQUENCE [LARGE SCALE GENOMIC DNA]</scope>
    <source>
        <strain evidence="3">JCM 9687</strain>
    </source>
</reference>
<keyword evidence="3" id="KW-1185">Reference proteome</keyword>
<name>A0ABP6RN73_9PSEU</name>
<feature type="region of interest" description="Disordered" evidence="1">
    <location>
        <begin position="46"/>
        <end position="72"/>
    </location>
</feature>
<protein>
    <submittedName>
        <fullName evidence="2">Uncharacterized protein</fullName>
    </submittedName>
</protein>
<evidence type="ECO:0000313" key="3">
    <source>
        <dbReference type="Proteomes" id="UP001500483"/>
    </source>
</evidence>
<dbReference type="EMBL" id="BAAAYK010000029">
    <property type="protein sequence ID" value="GAA3354136.1"/>
    <property type="molecule type" value="Genomic_DNA"/>
</dbReference>
<gene>
    <name evidence="2" type="ORF">GCM10020366_09850</name>
</gene>
<accession>A0ABP6RN73</accession>
<dbReference type="Proteomes" id="UP001500483">
    <property type="component" value="Unassembled WGS sequence"/>
</dbReference>
<proteinExistence type="predicted"/>
<comment type="caution">
    <text evidence="2">The sequence shown here is derived from an EMBL/GenBank/DDBJ whole genome shotgun (WGS) entry which is preliminary data.</text>
</comment>
<sequence length="72" mass="7869">MLKPSESFSEIAQPASNTPEIISTIQAITTSSFRYDRTRIEDARTDRGLDRFSARADLPGPGARAGKYPGQP</sequence>
<evidence type="ECO:0000256" key="1">
    <source>
        <dbReference type="SAM" id="MobiDB-lite"/>
    </source>
</evidence>